<dbReference type="AlphaFoldDB" id="A0AAD8EHN3"/>
<comment type="catalytic activity">
    <reaction evidence="7">
        <text>a medium-chain fatty acid + ATP + CoA = a medium-chain fatty acyl-CoA + AMP + diphosphate</text>
        <dbReference type="Rhea" id="RHEA:48340"/>
        <dbReference type="ChEBI" id="CHEBI:30616"/>
        <dbReference type="ChEBI" id="CHEBI:33019"/>
        <dbReference type="ChEBI" id="CHEBI:57287"/>
        <dbReference type="ChEBI" id="CHEBI:59558"/>
        <dbReference type="ChEBI" id="CHEBI:90546"/>
        <dbReference type="ChEBI" id="CHEBI:456215"/>
        <dbReference type="EC" id="6.2.1.2"/>
    </reaction>
</comment>
<dbReference type="SUPFAM" id="SSF56801">
    <property type="entry name" value="Acetyl-CoA synthetase-like"/>
    <property type="match status" value="1"/>
</dbReference>
<evidence type="ECO:0000256" key="7">
    <source>
        <dbReference type="ARBA" id="ARBA00048277"/>
    </source>
</evidence>
<comment type="function">
    <text evidence="3">Acyl-CoA synthases catalyze the initial reaction in fatty acid metabolism, by forming a thioester with CoA. Has some preference toward medium-chain substrates. Plays a role in adipocyte differentiation.</text>
</comment>
<evidence type="ECO:0000256" key="1">
    <source>
        <dbReference type="ARBA" id="ARBA00006432"/>
    </source>
</evidence>
<evidence type="ECO:0000256" key="3">
    <source>
        <dbReference type="ARBA" id="ARBA00037247"/>
    </source>
</evidence>
<dbReference type="PANTHER" id="PTHR43201">
    <property type="entry name" value="ACYL-COA SYNTHETASE"/>
    <property type="match status" value="1"/>
</dbReference>
<reference evidence="10" key="1">
    <citation type="journal article" date="2023" name="IScience">
        <title>Live-bearing cockroach genome reveals convergent evolutionary mechanisms linked to viviparity in insects and beyond.</title>
        <authorList>
            <person name="Fouks B."/>
            <person name="Harrison M.C."/>
            <person name="Mikhailova A.A."/>
            <person name="Marchal E."/>
            <person name="English S."/>
            <person name="Carruthers M."/>
            <person name="Jennings E.C."/>
            <person name="Chiamaka E.L."/>
            <person name="Frigard R.A."/>
            <person name="Pippel M."/>
            <person name="Attardo G.M."/>
            <person name="Benoit J.B."/>
            <person name="Bornberg-Bauer E."/>
            <person name="Tobe S.S."/>
        </authorList>
    </citation>
    <scope>NUCLEOTIDE SEQUENCE</scope>
    <source>
        <strain evidence="10">Stay&amp;Tobe</strain>
    </source>
</reference>
<sequence>MSLKVSSLNQHQPPFLIVADDPMTAFIFSNDDLEEDFRAADRLAAGLTQLGLKPGDRLGIWGPNSSEWYISRLAAARGGFIVVQIDPAYQAPQLEYSINQVEIKILISTEFYKSNNCYDILCNTVPELNTCPDNAVELKSTKVPSLRRIIMMCDKQYRGTDRLNDIINSASPESIEKIREQQNLIQPDDGCAILFSSGTTGISKGALLSHHSLVNCVIQFAERINIQSECKIVVTTEFYHPSGSLLGILCALITGATTVIPSPTFDTSNILQAIMTERCRHIFATPSLYVAMIEKSKEQGINITTLEYALYGGAPCSQQLAMDLKTTFNVKHLIPAYGMTEICGAFCGKLTDTLKQRIMTVGYIADHIEVKVVGKEGQMVPIGTPGELWVRGYNVMLKYWDDEDKTRQFIGHGGWAKTGDIIVLQEDGYAIFMGRTKDMIKRINDKIFPVEIEEFFKQHPDVLEAEAFGVPDAKVGEEICIYLRLREGVELGEDDIREYCKDKIPEYRIPRYIRFVKNFEE</sequence>
<dbReference type="InterPro" id="IPR000873">
    <property type="entry name" value="AMP-dep_synth/lig_dom"/>
</dbReference>
<evidence type="ECO:0000313" key="11">
    <source>
        <dbReference type="Proteomes" id="UP001233999"/>
    </source>
</evidence>
<evidence type="ECO:0000256" key="5">
    <source>
        <dbReference type="ARBA" id="ARBA00039638"/>
    </source>
</evidence>
<keyword evidence="11" id="KW-1185">Reference proteome</keyword>
<evidence type="ECO:0000259" key="8">
    <source>
        <dbReference type="Pfam" id="PF00501"/>
    </source>
</evidence>
<dbReference type="InterPro" id="IPR020845">
    <property type="entry name" value="AMP-binding_CS"/>
</dbReference>
<gene>
    <name evidence="10" type="ORF">L9F63_016033</name>
</gene>
<dbReference type="Gene3D" id="2.30.38.10">
    <property type="entry name" value="Luciferase, Domain 3"/>
    <property type="match status" value="1"/>
</dbReference>
<dbReference type="PROSITE" id="PS00455">
    <property type="entry name" value="AMP_BINDING"/>
    <property type="match status" value="1"/>
</dbReference>
<feature type="domain" description="AMP-binding enzyme C-terminal" evidence="9">
    <location>
        <begin position="451"/>
        <end position="519"/>
    </location>
</feature>
<dbReference type="InterPro" id="IPR025110">
    <property type="entry name" value="AMP-bd_C"/>
</dbReference>
<dbReference type="Gene3D" id="3.40.50.980">
    <property type="match status" value="2"/>
</dbReference>
<organism evidence="10 11">
    <name type="scientific">Diploptera punctata</name>
    <name type="common">Pacific beetle cockroach</name>
    <dbReference type="NCBI Taxonomy" id="6984"/>
    <lineage>
        <taxon>Eukaryota</taxon>
        <taxon>Metazoa</taxon>
        <taxon>Ecdysozoa</taxon>
        <taxon>Arthropoda</taxon>
        <taxon>Hexapoda</taxon>
        <taxon>Insecta</taxon>
        <taxon>Pterygota</taxon>
        <taxon>Neoptera</taxon>
        <taxon>Polyneoptera</taxon>
        <taxon>Dictyoptera</taxon>
        <taxon>Blattodea</taxon>
        <taxon>Blaberoidea</taxon>
        <taxon>Blaberidae</taxon>
        <taxon>Diplopterinae</taxon>
        <taxon>Diploptera</taxon>
    </lineage>
</organism>
<dbReference type="EC" id="6.2.1.2" evidence="4"/>
<comment type="similarity">
    <text evidence="1">Belongs to the ATP-dependent AMP-binding enzyme family.</text>
</comment>
<evidence type="ECO:0000256" key="6">
    <source>
        <dbReference type="ARBA" id="ARBA00047319"/>
    </source>
</evidence>
<comment type="catalytic activity">
    <reaction evidence="6">
        <text>octanoate + ATP + CoA = octanoyl-CoA + AMP + diphosphate</text>
        <dbReference type="Rhea" id="RHEA:33631"/>
        <dbReference type="ChEBI" id="CHEBI:25646"/>
        <dbReference type="ChEBI" id="CHEBI:30616"/>
        <dbReference type="ChEBI" id="CHEBI:33019"/>
        <dbReference type="ChEBI" id="CHEBI:57287"/>
        <dbReference type="ChEBI" id="CHEBI:57386"/>
        <dbReference type="ChEBI" id="CHEBI:456215"/>
    </reaction>
</comment>
<dbReference type="Pfam" id="PF13193">
    <property type="entry name" value="AMP-binding_C"/>
    <property type="match status" value="1"/>
</dbReference>
<dbReference type="InterPro" id="IPR045851">
    <property type="entry name" value="AMP-bd_C_sf"/>
</dbReference>
<dbReference type="GO" id="GO:0031956">
    <property type="term" value="F:medium-chain fatty acid-CoA ligase activity"/>
    <property type="evidence" value="ECO:0007669"/>
    <property type="project" value="UniProtKB-EC"/>
</dbReference>
<dbReference type="PANTHER" id="PTHR43201:SF5">
    <property type="entry name" value="MEDIUM-CHAIN ACYL-COA LIGASE ACSF2, MITOCHONDRIAL"/>
    <property type="match status" value="1"/>
</dbReference>
<evidence type="ECO:0000256" key="4">
    <source>
        <dbReference type="ARBA" id="ARBA00039009"/>
    </source>
</evidence>
<protein>
    <recommendedName>
        <fullName evidence="5">Medium-chain acyl-CoA ligase ACSF2, mitochondrial</fullName>
        <ecNumber evidence="4">6.2.1.2</ecNumber>
    </recommendedName>
</protein>
<dbReference type="Pfam" id="PF00501">
    <property type="entry name" value="AMP-binding"/>
    <property type="match status" value="1"/>
</dbReference>
<feature type="non-terminal residue" evidence="10">
    <location>
        <position position="521"/>
    </location>
</feature>
<comment type="caution">
    <text evidence="10">The sequence shown here is derived from an EMBL/GenBank/DDBJ whole genome shotgun (WGS) entry which is preliminary data.</text>
</comment>
<feature type="domain" description="AMP-dependent synthetase/ligase" evidence="8">
    <location>
        <begin position="38"/>
        <end position="400"/>
    </location>
</feature>
<reference evidence="10" key="2">
    <citation type="submission" date="2023-05" db="EMBL/GenBank/DDBJ databases">
        <authorList>
            <person name="Fouks B."/>
        </authorList>
    </citation>
    <scope>NUCLEOTIDE SEQUENCE</scope>
    <source>
        <strain evidence="10">Stay&amp;Tobe</strain>
        <tissue evidence="10">Testes</tissue>
    </source>
</reference>
<dbReference type="EMBL" id="JASPKZ010004177">
    <property type="protein sequence ID" value="KAJ9590935.1"/>
    <property type="molecule type" value="Genomic_DNA"/>
</dbReference>
<dbReference type="Proteomes" id="UP001233999">
    <property type="component" value="Unassembled WGS sequence"/>
</dbReference>
<keyword evidence="2" id="KW-0436">Ligase</keyword>
<evidence type="ECO:0000256" key="2">
    <source>
        <dbReference type="ARBA" id="ARBA00022598"/>
    </source>
</evidence>
<dbReference type="GO" id="GO:0006631">
    <property type="term" value="P:fatty acid metabolic process"/>
    <property type="evidence" value="ECO:0007669"/>
    <property type="project" value="TreeGrafter"/>
</dbReference>
<dbReference type="Gene3D" id="3.30.300.30">
    <property type="match status" value="1"/>
</dbReference>
<name>A0AAD8EHN3_DIPPU</name>
<accession>A0AAD8EHN3</accession>
<evidence type="ECO:0000259" key="9">
    <source>
        <dbReference type="Pfam" id="PF13193"/>
    </source>
</evidence>
<proteinExistence type="inferred from homology"/>
<evidence type="ECO:0000313" key="10">
    <source>
        <dbReference type="EMBL" id="KAJ9590935.1"/>
    </source>
</evidence>